<dbReference type="VEuPathDB" id="FungiDB:GLRG_09961"/>
<dbReference type="GeneID" id="24415326"/>
<dbReference type="GO" id="GO:0005524">
    <property type="term" value="F:ATP binding"/>
    <property type="evidence" value="ECO:0007669"/>
    <property type="project" value="UniProtKB-KW"/>
</dbReference>
<dbReference type="InterPro" id="IPR027417">
    <property type="entry name" value="P-loop_NTPase"/>
</dbReference>
<sequence>MISGSHQYEEPQFYGGIIADPMGLDKTLTMIALWKAEYGTQTSPLFAVRWKTIILDEAHYIRNESSRMARADRLSDLATIVKFFRVHPYTDTRQFDTDLSQLWKPKGTIDLHLRHDKLCPIDFAREERVVYDKI</sequence>
<keyword evidence="2" id="KW-0378">Hydrolase</keyword>
<dbReference type="InterPro" id="IPR038718">
    <property type="entry name" value="SNF2-like_sf"/>
</dbReference>
<accession>E3QVC9</accession>
<evidence type="ECO:0000313" key="5">
    <source>
        <dbReference type="Proteomes" id="UP000008782"/>
    </source>
</evidence>
<evidence type="ECO:0000256" key="2">
    <source>
        <dbReference type="ARBA" id="ARBA00022801"/>
    </source>
</evidence>
<dbReference type="SUPFAM" id="SSF52540">
    <property type="entry name" value="P-loop containing nucleoside triphosphate hydrolases"/>
    <property type="match status" value="1"/>
</dbReference>
<dbReference type="GO" id="GO:0008094">
    <property type="term" value="F:ATP-dependent activity, acting on DNA"/>
    <property type="evidence" value="ECO:0007669"/>
    <property type="project" value="TreeGrafter"/>
</dbReference>
<dbReference type="RefSeq" id="XP_008098837.1">
    <property type="nucleotide sequence ID" value="XM_008100646.1"/>
</dbReference>
<protein>
    <submittedName>
        <fullName evidence="4">Uncharacterized protein</fullName>
    </submittedName>
</protein>
<dbReference type="Gene3D" id="3.40.50.10810">
    <property type="entry name" value="Tandem AAA-ATPase domain"/>
    <property type="match status" value="1"/>
</dbReference>
<evidence type="ECO:0000313" key="4">
    <source>
        <dbReference type="EMBL" id="EFQ34817.1"/>
    </source>
</evidence>
<proteinExistence type="predicted"/>
<dbReference type="EMBL" id="GG697384">
    <property type="protein sequence ID" value="EFQ34817.1"/>
    <property type="molecule type" value="Genomic_DNA"/>
</dbReference>
<dbReference type="HOGENOM" id="CLU_1896057_0_0_1"/>
<dbReference type="Proteomes" id="UP000008782">
    <property type="component" value="Unassembled WGS sequence"/>
</dbReference>
<keyword evidence="3" id="KW-0067">ATP-binding</keyword>
<dbReference type="STRING" id="645133.E3QVC9"/>
<dbReference type="PANTHER" id="PTHR45626:SF22">
    <property type="entry name" value="DNA REPAIR PROTEIN RAD5"/>
    <property type="match status" value="1"/>
</dbReference>
<evidence type="ECO:0000256" key="1">
    <source>
        <dbReference type="ARBA" id="ARBA00022741"/>
    </source>
</evidence>
<dbReference type="PANTHER" id="PTHR45626">
    <property type="entry name" value="TRANSCRIPTION TERMINATION FACTOR 2-RELATED"/>
    <property type="match status" value="1"/>
</dbReference>
<dbReference type="GO" id="GO:0006281">
    <property type="term" value="P:DNA repair"/>
    <property type="evidence" value="ECO:0007669"/>
    <property type="project" value="TreeGrafter"/>
</dbReference>
<dbReference type="OrthoDB" id="448448at2759"/>
<dbReference type="InterPro" id="IPR050628">
    <property type="entry name" value="SNF2_RAD54_helicase_TF"/>
</dbReference>
<keyword evidence="1" id="KW-0547">Nucleotide-binding</keyword>
<reference evidence="5" key="1">
    <citation type="journal article" date="2012" name="Nat. Genet.">
        <title>Lifestyle transitions in plant pathogenic Colletotrichum fungi deciphered by genome and transcriptome analyses.</title>
        <authorList>
            <person name="O'Connell R.J."/>
            <person name="Thon M.R."/>
            <person name="Hacquard S."/>
            <person name="Amyotte S.G."/>
            <person name="Kleemann J."/>
            <person name="Torres M.F."/>
            <person name="Damm U."/>
            <person name="Buiate E.A."/>
            <person name="Epstein L."/>
            <person name="Alkan N."/>
            <person name="Altmueller J."/>
            <person name="Alvarado-Balderrama L."/>
            <person name="Bauser C.A."/>
            <person name="Becker C."/>
            <person name="Birren B.W."/>
            <person name="Chen Z."/>
            <person name="Choi J."/>
            <person name="Crouch J.A."/>
            <person name="Duvick J.P."/>
            <person name="Farman M.A."/>
            <person name="Gan P."/>
            <person name="Heiman D."/>
            <person name="Henrissat B."/>
            <person name="Howard R.J."/>
            <person name="Kabbage M."/>
            <person name="Koch C."/>
            <person name="Kracher B."/>
            <person name="Kubo Y."/>
            <person name="Law A.D."/>
            <person name="Lebrun M.-H."/>
            <person name="Lee Y.-H."/>
            <person name="Miyara I."/>
            <person name="Moore N."/>
            <person name="Neumann U."/>
            <person name="Nordstroem K."/>
            <person name="Panaccione D.G."/>
            <person name="Panstruga R."/>
            <person name="Place M."/>
            <person name="Proctor R.H."/>
            <person name="Prusky D."/>
            <person name="Rech G."/>
            <person name="Reinhardt R."/>
            <person name="Rollins J.A."/>
            <person name="Rounsley S."/>
            <person name="Schardl C.L."/>
            <person name="Schwartz D.C."/>
            <person name="Shenoy N."/>
            <person name="Shirasu K."/>
            <person name="Sikhakolli U.R."/>
            <person name="Stueber K."/>
            <person name="Sukno S.A."/>
            <person name="Sweigard J.A."/>
            <person name="Takano Y."/>
            <person name="Takahara H."/>
            <person name="Trail F."/>
            <person name="van der Does H.C."/>
            <person name="Voll L.M."/>
            <person name="Will I."/>
            <person name="Young S."/>
            <person name="Zeng Q."/>
            <person name="Zhang J."/>
            <person name="Zhou S."/>
            <person name="Dickman M.B."/>
            <person name="Schulze-Lefert P."/>
            <person name="Ver Loren van Themaat E."/>
            <person name="Ma L.-J."/>
            <person name="Vaillancourt L.J."/>
        </authorList>
    </citation>
    <scope>NUCLEOTIDE SEQUENCE [LARGE SCALE GENOMIC DNA]</scope>
    <source>
        <strain evidence="5">M1.001 / M2 / FGSC 10212</strain>
    </source>
</reference>
<organism evidence="5">
    <name type="scientific">Colletotrichum graminicola (strain M1.001 / M2 / FGSC 10212)</name>
    <name type="common">Maize anthracnose fungus</name>
    <name type="synonym">Glomerella graminicola</name>
    <dbReference type="NCBI Taxonomy" id="645133"/>
    <lineage>
        <taxon>Eukaryota</taxon>
        <taxon>Fungi</taxon>
        <taxon>Dikarya</taxon>
        <taxon>Ascomycota</taxon>
        <taxon>Pezizomycotina</taxon>
        <taxon>Sordariomycetes</taxon>
        <taxon>Hypocreomycetidae</taxon>
        <taxon>Glomerellales</taxon>
        <taxon>Glomerellaceae</taxon>
        <taxon>Colletotrichum</taxon>
        <taxon>Colletotrichum graminicola species complex</taxon>
    </lineage>
</organism>
<keyword evidence="5" id="KW-1185">Reference proteome</keyword>
<dbReference type="eggNOG" id="KOG1001">
    <property type="taxonomic scope" value="Eukaryota"/>
</dbReference>
<gene>
    <name evidence="4" type="ORF">GLRG_09961</name>
</gene>
<dbReference type="AlphaFoldDB" id="E3QVC9"/>
<dbReference type="GO" id="GO:0016787">
    <property type="term" value="F:hydrolase activity"/>
    <property type="evidence" value="ECO:0007669"/>
    <property type="project" value="UniProtKB-KW"/>
</dbReference>
<name>E3QVC9_COLGM</name>
<evidence type="ECO:0000256" key="3">
    <source>
        <dbReference type="ARBA" id="ARBA00022840"/>
    </source>
</evidence>
<dbReference type="GO" id="GO:0005634">
    <property type="term" value="C:nucleus"/>
    <property type="evidence" value="ECO:0007669"/>
    <property type="project" value="TreeGrafter"/>
</dbReference>